<organism evidence="1">
    <name type="scientific">marine sediment metagenome</name>
    <dbReference type="NCBI Taxonomy" id="412755"/>
    <lineage>
        <taxon>unclassified sequences</taxon>
        <taxon>metagenomes</taxon>
        <taxon>ecological metagenomes</taxon>
    </lineage>
</organism>
<name>X1GPV9_9ZZZZ</name>
<feature type="non-terminal residue" evidence="1">
    <location>
        <position position="1"/>
    </location>
</feature>
<evidence type="ECO:0000313" key="1">
    <source>
        <dbReference type="EMBL" id="GAH46910.1"/>
    </source>
</evidence>
<dbReference type="EMBL" id="BARU01006355">
    <property type="protein sequence ID" value="GAH46910.1"/>
    <property type="molecule type" value="Genomic_DNA"/>
</dbReference>
<sequence length="174" mass="18014">GLNSPLTIPNLVLAQVGSNGKVSIFNGSTSTDVVADAVGYFSNSEEFRPLIPARILDTRWYQQTIDGQFAGSGPRSGGTTLNMQVWGRGGIPAVGVGAVVLNVTVANPTTNGYLTVWPTGTRLPNSSNINFVPGKTVPNLVIAKVGANGQISIFNSSGATDVIADVVGWFPTAP</sequence>
<reference evidence="1" key="1">
    <citation type="journal article" date="2014" name="Front. Microbiol.">
        <title>High frequency of phylogenetically diverse reductive dehalogenase-homologous genes in deep subseafloor sedimentary metagenomes.</title>
        <authorList>
            <person name="Kawai M."/>
            <person name="Futagami T."/>
            <person name="Toyoda A."/>
            <person name="Takaki Y."/>
            <person name="Nishi S."/>
            <person name="Hori S."/>
            <person name="Arai W."/>
            <person name="Tsubouchi T."/>
            <person name="Morono Y."/>
            <person name="Uchiyama I."/>
            <person name="Ito T."/>
            <person name="Fujiyama A."/>
            <person name="Inagaki F."/>
            <person name="Takami H."/>
        </authorList>
    </citation>
    <scope>NUCLEOTIDE SEQUENCE</scope>
    <source>
        <strain evidence="1">Expedition CK06-06</strain>
    </source>
</reference>
<proteinExistence type="predicted"/>
<dbReference type="AlphaFoldDB" id="X1GPV9"/>
<protein>
    <submittedName>
        <fullName evidence="1">Uncharacterized protein</fullName>
    </submittedName>
</protein>
<comment type="caution">
    <text evidence="1">The sequence shown here is derived from an EMBL/GenBank/DDBJ whole genome shotgun (WGS) entry which is preliminary data.</text>
</comment>
<accession>X1GPV9</accession>
<gene>
    <name evidence="1" type="ORF">S03H2_12492</name>
</gene>